<name>A0A511N4D5_DEIC1</name>
<dbReference type="AlphaFoldDB" id="A0A511N4D5"/>
<keyword evidence="3" id="KW-1185">Reference proteome</keyword>
<comment type="caution">
    <text evidence="2">The sequence shown here is derived from an EMBL/GenBank/DDBJ whole genome shotgun (WGS) entry which is preliminary data.</text>
</comment>
<dbReference type="RefSeq" id="WP_146886171.1">
    <property type="nucleotide sequence ID" value="NZ_BJXB01000015.1"/>
</dbReference>
<reference evidence="2 3" key="1">
    <citation type="submission" date="2019-07" db="EMBL/GenBank/DDBJ databases">
        <title>Whole genome shotgun sequence of Deinococcus cellulosilyticus NBRC 106333.</title>
        <authorList>
            <person name="Hosoyama A."/>
            <person name="Uohara A."/>
            <person name="Ohji S."/>
            <person name="Ichikawa N."/>
        </authorList>
    </citation>
    <scope>NUCLEOTIDE SEQUENCE [LARGE SCALE GENOMIC DNA]</scope>
    <source>
        <strain evidence="2 3">NBRC 106333</strain>
    </source>
</reference>
<accession>A0A511N4D5</accession>
<gene>
    <name evidence="2" type="ORF">DC3_33370</name>
</gene>
<dbReference type="EMBL" id="BJXB01000015">
    <property type="protein sequence ID" value="GEM47702.1"/>
    <property type="molecule type" value="Genomic_DNA"/>
</dbReference>
<evidence type="ECO:0000313" key="3">
    <source>
        <dbReference type="Proteomes" id="UP000321306"/>
    </source>
</evidence>
<dbReference type="Proteomes" id="UP000321306">
    <property type="component" value="Unassembled WGS sequence"/>
</dbReference>
<evidence type="ECO:0000256" key="1">
    <source>
        <dbReference type="SAM" id="Phobius"/>
    </source>
</evidence>
<organism evidence="2 3">
    <name type="scientific">Deinococcus cellulosilyticus (strain DSM 18568 / NBRC 106333 / KACC 11606 / 5516J-15)</name>
    <dbReference type="NCBI Taxonomy" id="1223518"/>
    <lineage>
        <taxon>Bacteria</taxon>
        <taxon>Thermotogati</taxon>
        <taxon>Deinococcota</taxon>
        <taxon>Deinococci</taxon>
        <taxon>Deinococcales</taxon>
        <taxon>Deinococcaceae</taxon>
        <taxon>Deinococcus</taxon>
    </lineage>
</organism>
<keyword evidence="1" id="KW-1133">Transmembrane helix</keyword>
<proteinExistence type="predicted"/>
<keyword evidence="1" id="KW-0812">Transmembrane</keyword>
<feature type="transmembrane region" description="Helical" evidence="1">
    <location>
        <begin position="20"/>
        <end position="42"/>
    </location>
</feature>
<evidence type="ECO:0000313" key="2">
    <source>
        <dbReference type="EMBL" id="GEM47702.1"/>
    </source>
</evidence>
<keyword evidence="1" id="KW-0472">Membrane</keyword>
<feature type="transmembrane region" description="Helical" evidence="1">
    <location>
        <begin position="54"/>
        <end position="72"/>
    </location>
</feature>
<protein>
    <submittedName>
        <fullName evidence="2">Uncharacterized protein</fullName>
    </submittedName>
</protein>
<sequence>MDDFLGSLFEGIVDFLGKFLINVIWTALHFLFGVWGAGLFLLNAGLLIPFRSRASVLCSLLAWVVWAVVRRLPIKRDGGWAD</sequence>